<dbReference type="EMBL" id="CP139960">
    <property type="protein sequence ID" value="WQD39539.1"/>
    <property type="molecule type" value="Genomic_DNA"/>
</dbReference>
<proteinExistence type="predicted"/>
<accession>A0ABZ0WAL6</accession>
<dbReference type="SUPFAM" id="SSF48371">
    <property type="entry name" value="ARM repeat"/>
    <property type="match status" value="1"/>
</dbReference>
<dbReference type="Proteomes" id="UP001325680">
    <property type="component" value="Chromosome"/>
</dbReference>
<evidence type="ECO:0008006" key="3">
    <source>
        <dbReference type="Google" id="ProtNLM"/>
    </source>
</evidence>
<protein>
    <recommendedName>
        <fullName evidence="3">HEAT repeat domain-containing protein</fullName>
    </recommendedName>
</protein>
<gene>
    <name evidence="1" type="ORF">U0035_05190</name>
</gene>
<reference evidence="1 2" key="1">
    <citation type="submission" date="2023-12" db="EMBL/GenBank/DDBJ databases">
        <title>Genome sequencing and assembly of bacterial species from a model synthetic community.</title>
        <authorList>
            <person name="Hogle S.L."/>
        </authorList>
    </citation>
    <scope>NUCLEOTIDE SEQUENCE [LARGE SCALE GENOMIC DNA]</scope>
    <source>
        <strain evidence="1 2">HAMBI_3031</strain>
    </source>
</reference>
<sequence length="172" mass="19891">MNLNILLQRGYSKEQADEVVNWVSDNQKHFDELLSVFLTHQDYRIVQRAAWPLSYAAINQPQLIKKHYKKIIKQLNAPGQPAAVRRNILRIFDQLPEIPEDYHGVLMDSCFQYIADPDETIAAQAYALGILEKLTKLYPEILFELKTIVEVRMPNAAPAFRSRAKKILKKKS</sequence>
<keyword evidence="2" id="KW-1185">Reference proteome</keyword>
<name>A0ABZ0WAL6_9BACT</name>
<dbReference type="RefSeq" id="WP_114788975.1">
    <property type="nucleotide sequence ID" value="NZ_CP139960.1"/>
</dbReference>
<dbReference type="InterPro" id="IPR016024">
    <property type="entry name" value="ARM-type_fold"/>
</dbReference>
<evidence type="ECO:0000313" key="1">
    <source>
        <dbReference type="EMBL" id="WQD39539.1"/>
    </source>
</evidence>
<organism evidence="1 2">
    <name type="scientific">Niabella yanshanensis</name>
    <dbReference type="NCBI Taxonomy" id="577386"/>
    <lineage>
        <taxon>Bacteria</taxon>
        <taxon>Pseudomonadati</taxon>
        <taxon>Bacteroidota</taxon>
        <taxon>Chitinophagia</taxon>
        <taxon>Chitinophagales</taxon>
        <taxon>Chitinophagaceae</taxon>
        <taxon>Niabella</taxon>
    </lineage>
</organism>
<evidence type="ECO:0000313" key="2">
    <source>
        <dbReference type="Proteomes" id="UP001325680"/>
    </source>
</evidence>